<dbReference type="AlphaFoldDB" id="A0A0S2I4E7"/>
<accession>A0A0S2I4E7</accession>
<comment type="subcellular location">
    <subcellularLocation>
        <location evidence="6">Cell membrane</location>
        <topology evidence="6">Multi-pass membrane protein</topology>
    </subcellularLocation>
    <subcellularLocation>
        <location evidence="1">Membrane</location>
        <topology evidence="1">Multi-pass membrane protein</topology>
    </subcellularLocation>
</comment>
<dbReference type="SUPFAM" id="SSF81452">
    <property type="entry name" value="Cytochrome c oxidase subunit III-like"/>
    <property type="match status" value="1"/>
</dbReference>
<dbReference type="Gene3D" id="1.20.120.80">
    <property type="entry name" value="Cytochrome c oxidase, subunit III, four-helix bundle"/>
    <property type="match status" value="1"/>
</dbReference>
<feature type="transmembrane region" description="Helical" evidence="7">
    <location>
        <begin position="56"/>
        <end position="77"/>
    </location>
</feature>
<dbReference type="STRING" id="1307839.L21SP5_03576"/>
<evidence type="ECO:0000256" key="4">
    <source>
        <dbReference type="ARBA" id="ARBA00022989"/>
    </source>
</evidence>
<dbReference type="GO" id="GO:0005886">
    <property type="term" value="C:plasma membrane"/>
    <property type="evidence" value="ECO:0007669"/>
    <property type="project" value="UniProtKB-SubCell"/>
</dbReference>
<dbReference type="GO" id="GO:0019646">
    <property type="term" value="P:aerobic electron transport chain"/>
    <property type="evidence" value="ECO:0007669"/>
    <property type="project" value="InterPro"/>
</dbReference>
<keyword evidence="5 7" id="KW-0472">Membrane</keyword>
<keyword evidence="9" id="KW-0560">Oxidoreductase</keyword>
<comment type="similarity">
    <text evidence="2 6">Belongs to the cytochrome c oxidase subunit 3 family.</text>
</comment>
<feature type="domain" description="Heme-copper oxidase subunit III family profile" evidence="8">
    <location>
        <begin position="1"/>
        <end position="199"/>
    </location>
</feature>
<keyword evidence="3 6" id="KW-0812">Transmembrane</keyword>
<evidence type="ECO:0000259" key="8">
    <source>
        <dbReference type="PROSITE" id="PS50253"/>
    </source>
</evidence>
<dbReference type="CDD" id="cd02862">
    <property type="entry name" value="NorE_like"/>
    <property type="match status" value="1"/>
</dbReference>
<dbReference type="InterPro" id="IPR024791">
    <property type="entry name" value="Cyt_c/ubiquinol_Oxase_su3"/>
</dbReference>
<dbReference type="EC" id="1.9.3.1" evidence="9"/>
<evidence type="ECO:0000256" key="6">
    <source>
        <dbReference type="RuleBase" id="RU003376"/>
    </source>
</evidence>
<reference evidence="9 10" key="1">
    <citation type="submission" date="2015-11" db="EMBL/GenBank/DDBJ databases">
        <title>Description and complete genome sequence of a novel strain predominating in hypersaline microbial mats and representing a new family of the Bacteriodetes phylum.</title>
        <authorList>
            <person name="Spring S."/>
            <person name="Bunk B."/>
            <person name="Sproer C."/>
            <person name="Klenk H.-P."/>
        </authorList>
    </citation>
    <scope>NUCLEOTIDE SEQUENCE [LARGE SCALE GENOMIC DNA]</scope>
    <source>
        <strain evidence="9 10">L21-Spi-D4</strain>
    </source>
</reference>
<gene>
    <name evidence="9" type="primary">ctaE</name>
    <name evidence="9" type="ORF">L21SP5_03576</name>
</gene>
<dbReference type="GO" id="GO:0016491">
    <property type="term" value="F:oxidoreductase activity"/>
    <property type="evidence" value="ECO:0007669"/>
    <property type="project" value="UniProtKB-KW"/>
</dbReference>
<evidence type="ECO:0000256" key="7">
    <source>
        <dbReference type="SAM" id="Phobius"/>
    </source>
</evidence>
<dbReference type="GO" id="GO:0004129">
    <property type="term" value="F:cytochrome-c oxidase activity"/>
    <property type="evidence" value="ECO:0007669"/>
    <property type="project" value="InterPro"/>
</dbReference>
<evidence type="ECO:0000313" key="10">
    <source>
        <dbReference type="Proteomes" id="UP000064893"/>
    </source>
</evidence>
<feature type="transmembrane region" description="Helical" evidence="7">
    <location>
        <begin position="135"/>
        <end position="159"/>
    </location>
</feature>
<keyword evidence="10" id="KW-1185">Reference proteome</keyword>
<dbReference type="InterPro" id="IPR035973">
    <property type="entry name" value="Cyt_c_oxidase_su3-like_sf"/>
</dbReference>
<dbReference type="PANTHER" id="PTHR11403">
    <property type="entry name" value="CYTOCHROME C OXIDASE SUBUNIT III"/>
    <property type="match status" value="1"/>
</dbReference>
<evidence type="ECO:0000256" key="3">
    <source>
        <dbReference type="ARBA" id="ARBA00022692"/>
    </source>
</evidence>
<dbReference type="InterPro" id="IPR000298">
    <property type="entry name" value="Cyt_c_oxidase-like_su3"/>
</dbReference>
<feature type="transmembrane region" description="Helical" evidence="7">
    <location>
        <begin position="15"/>
        <end position="36"/>
    </location>
</feature>
<proteinExistence type="inferred from homology"/>
<dbReference type="OrthoDB" id="9810850at2"/>
<keyword evidence="4 7" id="KW-1133">Transmembrane helix</keyword>
<feature type="transmembrane region" description="Helical" evidence="7">
    <location>
        <begin position="84"/>
        <end position="105"/>
    </location>
</feature>
<dbReference type="Proteomes" id="UP000064893">
    <property type="component" value="Chromosome"/>
</dbReference>
<protein>
    <submittedName>
        <fullName evidence="9">Cytochrome c oxidase subunit 3</fullName>
        <ecNumber evidence="9">1.9.3.1</ecNumber>
    </submittedName>
</protein>
<dbReference type="Pfam" id="PF00510">
    <property type="entry name" value="COX3"/>
    <property type="match status" value="1"/>
</dbReference>
<dbReference type="RefSeq" id="WP_057954500.1">
    <property type="nucleotide sequence ID" value="NZ_CP013118.1"/>
</dbReference>
<evidence type="ECO:0000256" key="1">
    <source>
        <dbReference type="ARBA" id="ARBA00004141"/>
    </source>
</evidence>
<evidence type="ECO:0000256" key="5">
    <source>
        <dbReference type="ARBA" id="ARBA00023136"/>
    </source>
</evidence>
<dbReference type="KEGG" id="blq:L21SP5_03576"/>
<dbReference type="InterPro" id="IPR013833">
    <property type="entry name" value="Cyt_c_oxidase_su3_a-hlx"/>
</dbReference>
<feature type="transmembrane region" description="Helical" evidence="7">
    <location>
        <begin position="179"/>
        <end position="198"/>
    </location>
</feature>
<dbReference type="PANTHER" id="PTHR11403:SF6">
    <property type="entry name" value="NITRIC OXIDE REDUCTASE SUBUNIT E"/>
    <property type="match status" value="1"/>
</dbReference>
<name>A0A0S2I4E7_9BACT</name>
<dbReference type="PATRIC" id="fig|1307839.3.peg.3832"/>
<evidence type="ECO:0000313" key="9">
    <source>
        <dbReference type="EMBL" id="ALO17184.1"/>
    </source>
</evidence>
<dbReference type="PROSITE" id="PS50253">
    <property type="entry name" value="COX3"/>
    <property type="match status" value="1"/>
</dbReference>
<sequence length="199" mass="22878">MSHDMRDDIGSKMGMWIFIFTELFLFGGLFLVYAVFRAKYSADFHVAAEELNVFVGTMNTVILLVSSATVAMSITAIQRGNKKLAMRFIIATVLLAGVFMVNKYFEWGHKFEYQLYPGSEVMKNMEHGEILFFSLYYMMTGLHALHVIVGVVLLAVVFFRVKQGVVNSDNYVFLENSGLYWHLVDFIWIFLFPLLYLVT</sequence>
<organism evidence="9 10">
    <name type="scientific">Salinivirga cyanobacteriivorans</name>
    <dbReference type="NCBI Taxonomy" id="1307839"/>
    <lineage>
        <taxon>Bacteria</taxon>
        <taxon>Pseudomonadati</taxon>
        <taxon>Bacteroidota</taxon>
        <taxon>Bacteroidia</taxon>
        <taxon>Bacteroidales</taxon>
        <taxon>Salinivirgaceae</taxon>
        <taxon>Salinivirga</taxon>
    </lineage>
</organism>
<dbReference type="EMBL" id="CP013118">
    <property type="protein sequence ID" value="ALO17184.1"/>
    <property type="molecule type" value="Genomic_DNA"/>
</dbReference>
<evidence type="ECO:0000256" key="2">
    <source>
        <dbReference type="ARBA" id="ARBA00010581"/>
    </source>
</evidence>